<evidence type="ECO:0000313" key="2">
    <source>
        <dbReference type="Proteomes" id="UP001652661"/>
    </source>
</evidence>
<feature type="compositionally biased region" description="Acidic residues" evidence="1">
    <location>
        <begin position="190"/>
        <end position="202"/>
    </location>
</feature>
<dbReference type="Proteomes" id="UP001652661">
    <property type="component" value="Chromosome X"/>
</dbReference>
<feature type="region of interest" description="Disordered" evidence="1">
    <location>
        <begin position="272"/>
        <end position="301"/>
    </location>
</feature>
<protein>
    <submittedName>
        <fullName evidence="3">Uncharacterized protein isoform X1</fullName>
    </submittedName>
</protein>
<dbReference type="GeneID" id="138929155"/>
<keyword evidence="2" id="KW-1185">Reference proteome</keyword>
<name>A0ABM4GP18_DROKI</name>
<feature type="region of interest" description="Disordered" evidence="1">
    <location>
        <begin position="149"/>
        <end position="217"/>
    </location>
</feature>
<feature type="compositionally biased region" description="Pro residues" evidence="1">
    <location>
        <begin position="280"/>
        <end position="290"/>
    </location>
</feature>
<sequence>MVKFKQIRYLEGSFDLIVTFYKILEYTFSNSINFGAANLKETMASYNPSRLWRAAISAAATVEVSRTDDVVLGYPAEGEPSPGKTGPQAGVLPEDIDWEAFSEALEHADEILAGRRPLPDLHRAVSHAGAAAAVPNRVPVARRRVVFASAVGTPRSPTPEENRHGRPNGSSDSNDVVATGPRSKGSDVGTADDDGSQEDDDVVPVARRHRRASSMSDFDAADVARRTIFSASGVICGLKPKPNPKRSASELPPDPWMVQYDKDCLAKARLARAEQGNRPTPVPIKGPPATPAAEEKEEYPTADQDWVLPPAHWRIRIAGGRIPRSVVERVQPQEAANRRVNRKFLFYAGPEEFRVHFSKANRITISQRTPK</sequence>
<accession>A0ABM4GP18</accession>
<evidence type="ECO:0000256" key="1">
    <source>
        <dbReference type="SAM" id="MobiDB-lite"/>
    </source>
</evidence>
<gene>
    <name evidence="3" type="primary">LOC138929155</name>
</gene>
<reference evidence="3" key="1">
    <citation type="submission" date="2025-08" db="UniProtKB">
        <authorList>
            <consortium name="RefSeq"/>
        </authorList>
    </citation>
    <scope>IDENTIFICATION</scope>
    <source>
        <strain evidence="3">14028-0561.14</strain>
        <tissue evidence="3">Whole fly</tissue>
    </source>
</reference>
<organism evidence="2 3">
    <name type="scientific">Drosophila kikkawai</name>
    <name type="common">Fruit fly</name>
    <dbReference type="NCBI Taxonomy" id="30033"/>
    <lineage>
        <taxon>Eukaryota</taxon>
        <taxon>Metazoa</taxon>
        <taxon>Ecdysozoa</taxon>
        <taxon>Arthropoda</taxon>
        <taxon>Hexapoda</taxon>
        <taxon>Insecta</taxon>
        <taxon>Pterygota</taxon>
        <taxon>Neoptera</taxon>
        <taxon>Endopterygota</taxon>
        <taxon>Diptera</taxon>
        <taxon>Brachycera</taxon>
        <taxon>Muscomorpha</taxon>
        <taxon>Ephydroidea</taxon>
        <taxon>Drosophilidae</taxon>
        <taxon>Drosophila</taxon>
        <taxon>Sophophora</taxon>
    </lineage>
</organism>
<dbReference type="RefSeq" id="XP_070144466.1">
    <property type="nucleotide sequence ID" value="XM_070288365.1"/>
</dbReference>
<evidence type="ECO:0000313" key="3">
    <source>
        <dbReference type="RefSeq" id="XP_070144466.1"/>
    </source>
</evidence>
<proteinExistence type="predicted"/>